<dbReference type="GO" id="GO:0005829">
    <property type="term" value="C:cytosol"/>
    <property type="evidence" value="ECO:0007669"/>
    <property type="project" value="TreeGrafter"/>
</dbReference>
<keyword evidence="1 3" id="KW-0378">Hydrolase</keyword>
<protein>
    <recommendedName>
        <fullName evidence="4">PLA2c domain-containing protein</fullName>
    </recommendedName>
</protein>
<dbReference type="AlphaFoldDB" id="A0AAD7W569"/>
<dbReference type="InterPro" id="IPR016035">
    <property type="entry name" value="Acyl_Trfase/lysoPLipase"/>
</dbReference>
<sequence>MSSNFGSSQSEWVRLSKSLNKGENAYIEERMVKIEKCLEDNGINLKVGSVPHIAVLGSGGGERAMLGLLGCLDQMGQDNLLDSVLYLCGVSGSTWCMSILYEDPDWSSNLLSLKPKLIKRLTETPTDLSKIIGWLTEAIKHENYSLTDIWAATVTYACVKGIDRSQLSGQKQRDATNPYPIYAVVDKGLKQDGQTAACWFELSPHEAGYSHVGAFIDTSAFGCQFEAGVLKQKLTRGTSCTCKVCVAVLLQIGKKTRERYYR</sequence>
<evidence type="ECO:0000313" key="6">
    <source>
        <dbReference type="Proteomes" id="UP001221898"/>
    </source>
</evidence>
<dbReference type="GO" id="GO:0005654">
    <property type="term" value="C:nucleoplasm"/>
    <property type="evidence" value="ECO:0007669"/>
    <property type="project" value="TreeGrafter"/>
</dbReference>
<dbReference type="GO" id="GO:0005509">
    <property type="term" value="F:calcium ion binding"/>
    <property type="evidence" value="ECO:0007669"/>
    <property type="project" value="TreeGrafter"/>
</dbReference>
<evidence type="ECO:0000256" key="1">
    <source>
        <dbReference type="ARBA" id="ARBA00022801"/>
    </source>
</evidence>
<dbReference type="Pfam" id="PF01735">
    <property type="entry name" value="PLA2_B"/>
    <property type="match status" value="1"/>
</dbReference>
<evidence type="ECO:0000259" key="4">
    <source>
        <dbReference type="PROSITE" id="PS51210"/>
    </source>
</evidence>
<dbReference type="Gene3D" id="3.40.1090.10">
    <property type="entry name" value="Cytosolic phospholipase A2 catalytic domain"/>
    <property type="match status" value="1"/>
</dbReference>
<dbReference type="InterPro" id="IPR002642">
    <property type="entry name" value="LysoPLipase_cat_dom"/>
</dbReference>
<evidence type="ECO:0000256" key="3">
    <source>
        <dbReference type="PROSITE-ProRule" id="PRU00555"/>
    </source>
</evidence>
<dbReference type="PANTHER" id="PTHR10728:SF39">
    <property type="entry name" value="CYTOSOLIC PHOSPHOLIPASE A2 GAMMA"/>
    <property type="match status" value="1"/>
</dbReference>
<dbReference type="PANTHER" id="PTHR10728">
    <property type="entry name" value="CYTOSOLIC PHOSPHOLIPASE A2"/>
    <property type="match status" value="1"/>
</dbReference>
<dbReference type="GO" id="GO:0047498">
    <property type="term" value="F:calcium-dependent phospholipase A2 activity"/>
    <property type="evidence" value="ECO:0007669"/>
    <property type="project" value="TreeGrafter"/>
</dbReference>
<evidence type="ECO:0000313" key="5">
    <source>
        <dbReference type="EMBL" id="KAJ8383279.1"/>
    </source>
</evidence>
<dbReference type="GO" id="GO:0005544">
    <property type="term" value="F:calcium-dependent phospholipid binding"/>
    <property type="evidence" value="ECO:0007669"/>
    <property type="project" value="TreeGrafter"/>
</dbReference>
<keyword evidence="3" id="KW-0442">Lipid degradation</keyword>
<accession>A0AAD7W569</accession>
<dbReference type="Proteomes" id="UP001221898">
    <property type="component" value="Unassembled WGS sequence"/>
</dbReference>
<dbReference type="EMBL" id="JAINUG010000297">
    <property type="protein sequence ID" value="KAJ8383279.1"/>
    <property type="molecule type" value="Genomic_DNA"/>
</dbReference>
<dbReference type="GO" id="GO:0005635">
    <property type="term" value="C:nuclear envelope"/>
    <property type="evidence" value="ECO:0007669"/>
    <property type="project" value="TreeGrafter"/>
</dbReference>
<reference evidence="5" key="1">
    <citation type="journal article" date="2023" name="Science">
        <title>Genome structures resolve the early diversification of teleost fishes.</title>
        <authorList>
            <person name="Parey E."/>
            <person name="Louis A."/>
            <person name="Montfort J."/>
            <person name="Bouchez O."/>
            <person name="Roques C."/>
            <person name="Iampietro C."/>
            <person name="Lluch J."/>
            <person name="Castinel A."/>
            <person name="Donnadieu C."/>
            <person name="Desvignes T."/>
            <person name="Floi Bucao C."/>
            <person name="Jouanno E."/>
            <person name="Wen M."/>
            <person name="Mejri S."/>
            <person name="Dirks R."/>
            <person name="Jansen H."/>
            <person name="Henkel C."/>
            <person name="Chen W.J."/>
            <person name="Zahm M."/>
            <person name="Cabau C."/>
            <person name="Klopp C."/>
            <person name="Thompson A.W."/>
            <person name="Robinson-Rechavi M."/>
            <person name="Braasch I."/>
            <person name="Lecointre G."/>
            <person name="Bobe J."/>
            <person name="Postlethwait J.H."/>
            <person name="Berthelot C."/>
            <person name="Roest Crollius H."/>
            <person name="Guiguen Y."/>
        </authorList>
    </citation>
    <scope>NUCLEOTIDE SEQUENCE</scope>
    <source>
        <strain evidence="5">NC1722</strain>
    </source>
</reference>
<gene>
    <name evidence="5" type="ORF">AAFF_G00222150</name>
</gene>
<dbReference type="PROSITE" id="PS51210">
    <property type="entry name" value="PLA2C"/>
    <property type="match status" value="1"/>
</dbReference>
<name>A0AAD7W569_9TELE</name>
<comment type="caution">
    <text evidence="5">The sequence shown here is derived from an EMBL/GenBank/DDBJ whole genome shotgun (WGS) entry which is preliminary data.</text>
</comment>
<evidence type="ECO:0000256" key="2">
    <source>
        <dbReference type="ARBA" id="ARBA00023098"/>
    </source>
</evidence>
<keyword evidence="2 3" id="KW-0443">Lipid metabolism</keyword>
<proteinExistence type="predicted"/>
<feature type="domain" description="PLA2c" evidence="4">
    <location>
        <begin position="5"/>
        <end position="262"/>
    </location>
</feature>
<keyword evidence="6" id="KW-1185">Reference proteome</keyword>
<dbReference type="GO" id="GO:0046475">
    <property type="term" value="P:glycerophospholipid catabolic process"/>
    <property type="evidence" value="ECO:0007669"/>
    <property type="project" value="TreeGrafter"/>
</dbReference>
<organism evidence="5 6">
    <name type="scientific">Aldrovandia affinis</name>
    <dbReference type="NCBI Taxonomy" id="143900"/>
    <lineage>
        <taxon>Eukaryota</taxon>
        <taxon>Metazoa</taxon>
        <taxon>Chordata</taxon>
        <taxon>Craniata</taxon>
        <taxon>Vertebrata</taxon>
        <taxon>Euteleostomi</taxon>
        <taxon>Actinopterygii</taxon>
        <taxon>Neopterygii</taxon>
        <taxon>Teleostei</taxon>
        <taxon>Notacanthiformes</taxon>
        <taxon>Halosauridae</taxon>
        <taxon>Aldrovandia</taxon>
    </lineage>
</organism>
<dbReference type="SUPFAM" id="SSF52151">
    <property type="entry name" value="FabD/lysophospholipase-like"/>
    <property type="match status" value="1"/>
</dbReference>